<dbReference type="FunFam" id="3.40.1170.60:FF:000006">
    <property type="entry name" value="DNA polymerase iota"/>
    <property type="match status" value="1"/>
</dbReference>
<dbReference type="Gene3D" id="3.30.70.270">
    <property type="match status" value="1"/>
</dbReference>
<dbReference type="Gene3D" id="3.30.1490.100">
    <property type="entry name" value="DNA polymerase, Y-family, little finger domain"/>
    <property type="match status" value="1"/>
</dbReference>
<dbReference type="Pfam" id="PF00817">
    <property type="entry name" value="IMS"/>
    <property type="match status" value="1"/>
</dbReference>
<dbReference type="OrthoDB" id="447129at2759"/>
<dbReference type="InterPro" id="IPR017961">
    <property type="entry name" value="DNA_pol_Y-fam_little_finger"/>
</dbReference>
<gene>
    <name evidence="3" type="ORF">ASPZODRAFT_60298</name>
</gene>
<accession>A0A1L9SQH4</accession>
<dbReference type="PROSITE" id="PS50173">
    <property type="entry name" value="UMUC"/>
    <property type="match status" value="1"/>
</dbReference>
<protein>
    <recommendedName>
        <fullName evidence="2">UmuC domain-containing protein</fullName>
    </recommendedName>
</protein>
<dbReference type="AlphaFoldDB" id="A0A1L9SQH4"/>
<evidence type="ECO:0000313" key="3">
    <source>
        <dbReference type="EMBL" id="OJJ49470.1"/>
    </source>
</evidence>
<dbReference type="EMBL" id="KV878338">
    <property type="protein sequence ID" value="OJJ49470.1"/>
    <property type="molecule type" value="Genomic_DNA"/>
</dbReference>
<proteinExistence type="predicted"/>
<dbReference type="Proteomes" id="UP000184188">
    <property type="component" value="Unassembled WGS sequence"/>
</dbReference>
<evidence type="ECO:0000313" key="4">
    <source>
        <dbReference type="Proteomes" id="UP000184188"/>
    </source>
</evidence>
<dbReference type="GO" id="GO:0006281">
    <property type="term" value="P:DNA repair"/>
    <property type="evidence" value="ECO:0007669"/>
    <property type="project" value="InterPro"/>
</dbReference>
<evidence type="ECO:0000259" key="2">
    <source>
        <dbReference type="PROSITE" id="PS50173"/>
    </source>
</evidence>
<sequence length="588" mass="65126">MAIPRKDHRVILHFDYDCFYASVFEAEQPALKSLPLAVQQKQIVVTCNYEARRRGLRKLQLVKEAKKICPELVIVLGEDLTRFRDASKELYAFIKSFVWSDRVERLGFDEIFLDVTDMVEYNIGLLNKNTLHDSFFHLDRHDPTVGFVYNATQCHGPTWPSASTSASAPCTLTTALTSSSTSLHLRLLVASHLAGYMRSQLEHQKGYTATVGVSTSKLLAKLVGSVHKPNNQTTLLPPYEPAEHGLGSTSNILRFMDGLEIRKVPGIGYKLAHKLRAYVGGAAASGPTTLSDTELGSDTATAGDNSEEVTVKQIRLLPGMGPRLLNKILGGAGAPKDIGVRVWGLLHGVDDSDVLAGRDIPTQISIEDSYGKLTTLHEVKRELTTLTASLIRRMRTDLTEQNVDSGPRFRWRAHPKLLRLSTRPRPPPEADGPRTRIWNRISRSAALPLYVFNIDESIDALAEKLVQEHLLSMFRKLHPEKFGWNLSLLNIAVTNMVESAGEQRGSNGRDIGKMFRSQERVLSEWTVNESGNEPLANADTDLDNHPTGTPWEDGDDEEEIPGTICQTCGALIPTFALVAHAQYHSAPD</sequence>
<dbReference type="InterPro" id="IPR036775">
    <property type="entry name" value="DNA_pol_Y-fam_lit_finger_sf"/>
</dbReference>
<dbReference type="GO" id="GO:0003684">
    <property type="term" value="F:damaged DNA binding"/>
    <property type="evidence" value="ECO:0007669"/>
    <property type="project" value="InterPro"/>
</dbReference>
<evidence type="ECO:0000256" key="1">
    <source>
        <dbReference type="SAM" id="MobiDB-lite"/>
    </source>
</evidence>
<dbReference type="PANTHER" id="PTHR46404">
    <property type="entry name" value="DNA POLYMERASE IOTA"/>
    <property type="match status" value="1"/>
</dbReference>
<keyword evidence="4" id="KW-1185">Reference proteome</keyword>
<dbReference type="RefSeq" id="XP_022583980.1">
    <property type="nucleotide sequence ID" value="XM_022728906.1"/>
</dbReference>
<dbReference type="InterPro" id="IPR043128">
    <property type="entry name" value="Rev_trsase/Diguanyl_cyclase"/>
</dbReference>
<dbReference type="PANTHER" id="PTHR46404:SF1">
    <property type="entry name" value="DNA POLYMERASE IOTA"/>
    <property type="match status" value="1"/>
</dbReference>
<dbReference type="Pfam" id="PF11799">
    <property type="entry name" value="IMS_C"/>
    <property type="match status" value="1"/>
</dbReference>
<feature type="region of interest" description="Disordered" evidence="1">
    <location>
        <begin position="527"/>
        <end position="560"/>
    </location>
</feature>
<dbReference type="STRING" id="1073090.A0A1L9SQH4"/>
<reference evidence="4" key="1">
    <citation type="journal article" date="2017" name="Genome Biol.">
        <title>Comparative genomics reveals high biological diversity and specific adaptations in the industrially and medically important fungal genus Aspergillus.</title>
        <authorList>
            <person name="de Vries R.P."/>
            <person name="Riley R."/>
            <person name="Wiebenga A."/>
            <person name="Aguilar-Osorio G."/>
            <person name="Amillis S."/>
            <person name="Uchima C.A."/>
            <person name="Anderluh G."/>
            <person name="Asadollahi M."/>
            <person name="Askin M."/>
            <person name="Barry K."/>
            <person name="Battaglia E."/>
            <person name="Bayram O."/>
            <person name="Benocci T."/>
            <person name="Braus-Stromeyer S.A."/>
            <person name="Caldana C."/>
            <person name="Canovas D."/>
            <person name="Cerqueira G.C."/>
            <person name="Chen F."/>
            <person name="Chen W."/>
            <person name="Choi C."/>
            <person name="Clum A."/>
            <person name="Dos Santos R.A."/>
            <person name="Damasio A.R."/>
            <person name="Diallinas G."/>
            <person name="Emri T."/>
            <person name="Fekete E."/>
            <person name="Flipphi M."/>
            <person name="Freyberg S."/>
            <person name="Gallo A."/>
            <person name="Gournas C."/>
            <person name="Habgood R."/>
            <person name="Hainaut M."/>
            <person name="Harispe M.L."/>
            <person name="Henrissat B."/>
            <person name="Hilden K.S."/>
            <person name="Hope R."/>
            <person name="Hossain A."/>
            <person name="Karabika E."/>
            <person name="Karaffa L."/>
            <person name="Karanyi Z."/>
            <person name="Krasevec N."/>
            <person name="Kuo A."/>
            <person name="Kusch H."/>
            <person name="LaButti K."/>
            <person name="Lagendijk E.L."/>
            <person name="Lapidus A."/>
            <person name="Levasseur A."/>
            <person name="Lindquist E."/>
            <person name="Lipzen A."/>
            <person name="Logrieco A.F."/>
            <person name="MacCabe A."/>
            <person name="Maekelae M.R."/>
            <person name="Malavazi I."/>
            <person name="Melin P."/>
            <person name="Meyer V."/>
            <person name="Mielnichuk N."/>
            <person name="Miskei M."/>
            <person name="Molnar A.P."/>
            <person name="Mule G."/>
            <person name="Ngan C.Y."/>
            <person name="Orejas M."/>
            <person name="Orosz E."/>
            <person name="Ouedraogo J.P."/>
            <person name="Overkamp K.M."/>
            <person name="Park H.-S."/>
            <person name="Perrone G."/>
            <person name="Piumi F."/>
            <person name="Punt P.J."/>
            <person name="Ram A.F."/>
            <person name="Ramon A."/>
            <person name="Rauscher S."/>
            <person name="Record E."/>
            <person name="Riano-Pachon D.M."/>
            <person name="Robert V."/>
            <person name="Roehrig J."/>
            <person name="Ruller R."/>
            <person name="Salamov A."/>
            <person name="Salih N.S."/>
            <person name="Samson R.A."/>
            <person name="Sandor E."/>
            <person name="Sanguinetti M."/>
            <person name="Schuetze T."/>
            <person name="Sepcic K."/>
            <person name="Shelest E."/>
            <person name="Sherlock G."/>
            <person name="Sophianopoulou V."/>
            <person name="Squina F.M."/>
            <person name="Sun H."/>
            <person name="Susca A."/>
            <person name="Todd R.B."/>
            <person name="Tsang A."/>
            <person name="Unkles S.E."/>
            <person name="van de Wiele N."/>
            <person name="van Rossen-Uffink D."/>
            <person name="Oliveira J.V."/>
            <person name="Vesth T.C."/>
            <person name="Visser J."/>
            <person name="Yu J.-H."/>
            <person name="Zhou M."/>
            <person name="Andersen M.R."/>
            <person name="Archer D.B."/>
            <person name="Baker S.E."/>
            <person name="Benoit I."/>
            <person name="Brakhage A.A."/>
            <person name="Braus G.H."/>
            <person name="Fischer R."/>
            <person name="Frisvad J.C."/>
            <person name="Goldman G.H."/>
            <person name="Houbraken J."/>
            <person name="Oakley B."/>
            <person name="Pocsi I."/>
            <person name="Scazzocchio C."/>
            <person name="Seiboth B."/>
            <person name="vanKuyk P.A."/>
            <person name="Wortman J."/>
            <person name="Dyer P.S."/>
            <person name="Grigoriev I.V."/>
        </authorList>
    </citation>
    <scope>NUCLEOTIDE SEQUENCE [LARGE SCALE GENOMIC DNA]</scope>
    <source>
        <strain evidence="4">CBS 506.65</strain>
    </source>
</reference>
<name>A0A1L9SQH4_9EURO</name>
<dbReference type="GO" id="GO:0003887">
    <property type="term" value="F:DNA-directed DNA polymerase activity"/>
    <property type="evidence" value="ECO:0007669"/>
    <property type="project" value="TreeGrafter"/>
</dbReference>
<dbReference type="SUPFAM" id="SSF56672">
    <property type="entry name" value="DNA/RNA polymerases"/>
    <property type="match status" value="1"/>
</dbReference>
<dbReference type="InterPro" id="IPR001126">
    <property type="entry name" value="UmuC"/>
</dbReference>
<dbReference type="GeneID" id="34615370"/>
<organism evidence="3 4">
    <name type="scientific">Penicilliopsis zonata CBS 506.65</name>
    <dbReference type="NCBI Taxonomy" id="1073090"/>
    <lineage>
        <taxon>Eukaryota</taxon>
        <taxon>Fungi</taxon>
        <taxon>Dikarya</taxon>
        <taxon>Ascomycota</taxon>
        <taxon>Pezizomycotina</taxon>
        <taxon>Eurotiomycetes</taxon>
        <taxon>Eurotiomycetidae</taxon>
        <taxon>Eurotiales</taxon>
        <taxon>Aspergillaceae</taxon>
        <taxon>Penicilliopsis</taxon>
    </lineage>
</organism>
<dbReference type="VEuPathDB" id="FungiDB:ASPZODRAFT_60298"/>
<dbReference type="GO" id="GO:0070987">
    <property type="term" value="P:error-free translesion synthesis"/>
    <property type="evidence" value="ECO:0007669"/>
    <property type="project" value="UniProtKB-ARBA"/>
</dbReference>
<dbReference type="InterPro" id="IPR043502">
    <property type="entry name" value="DNA/RNA_pol_sf"/>
</dbReference>
<dbReference type="Gene3D" id="3.40.1170.60">
    <property type="match status" value="1"/>
</dbReference>
<feature type="domain" description="UmuC" evidence="2">
    <location>
        <begin position="11"/>
        <end position="268"/>
    </location>
</feature>